<accession>A0ACB7YGZ6</accession>
<proteinExistence type="predicted"/>
<dbReference type="EMBL" id="CM037158">
    <property type="protein sequence ID" value="KAH7852463.1"/>
    <property type="molecule type" value="Genomic_DNA"/>
</dbReference>
<sequence length="122" mass="13584">MPKGWPLIVGSRWPENTLHFAVNDYANAKEIVLQVLVEKGWVNLLWEVLGYLRECSNILRKMKDFVEYSLDMAALPVSSNAGIQSLSFKECGPAGPASVAHREIIHTEVFELVRGETGLASK</sequence>
<reference evidence="1 2" key="1">
    <citation type="journal article" date="2021" name="Hortic Res">
        <title>High-quality reference genome and annotation aids understanding of berry development for evergreen blueberry (Vaccinium darrowii).</title>
        <authorList>
            <person name="Yu J."/>
            <person name="Hulse-Kemp A.M."/>
            <person name="Babiker E."/>
            <person name="Staton M."/>
        </authorList>
    </citation>
    <scope>NUCLEOTIDE SEQUENCE [LARGE SCALE GENOMIC DNA]</scope>
    <source>
        <strain evidence="2">cv. NJ 8807/NJ 8810</strain>
        <tissue evidence="1">Young leaf</tissue>
    </source>
</reference>
<organism evidence="1 2">
    <name type="scientific">Vaccinium darrowii</name>
    <dbReference type="NCBI Taxonomy" id="229202"/>
    <lineage>
        <taxon>Eukaryota</taxon>
        <taxon>Viridiplantae</taxon>
        <taxon>Streptophyta</taxon>
        <taxon>Embryophyta</taxon>
        <taxon>Tracheophyta</taxon>
        <taxon>Spermatophyta</taxon>
        <taxon>Magnoliopsida</taxon>
        <taxon>eudicotyledons</taxon>
        <taxon>Gunneridae</taxon>
        <taxon>Pentapetalae</taxon>
        <taxon>asterids</taxon>
        <taxon>Ericales</taxon>
        <taxon>Ericaceae</taxon>
        <taxon>Vaccinioideae</taxon>
        <taxon>Vaccinieae</taxon>
        <taxon>Vaccinium</taxon>
    </lineage>
</organism>
<dbReference type="Proteomes" id="UP000828048">
    <property type="component" value="Chromosome 8"/>
</dbReference>
<protein>
    <submittedName>
        <fullName evidence="1">Uncharacterized protein</fullName>
    </submittedName>
</protein>
<name>A0ACB7YGZ6_9ERIC</name>
<keyword evidence="2" id="KW-1185">Reference proteome</keyword>
<evidence type="ECO:0000313" key="1">
    <source>
        <dbReference type="EMBL" id="KAH7852463.1"/>
    </source>
</evidence>
<gene>
    <name evidence="1" type="ORF">Vadar_025056</name>
</gene>
<comment type="caution">
    <text evidence="1">The sequence shown here is derived from an EMBL/GenBank/DDBJ whole genome shotgun (WGS) entry which is preliminary data.</text>
</comment>
<evidence type="ECO:0000313" key="2">
    <source>
        <dbReference type="Proteomes" id="UP000828048"/>
    </source>
</evidence>